<dbReference type="InterPro" id="IPR050072">
    <property type="entry name" value="Peptidase_M20A"/>
</dbReference>
<evidence type="ECO:0000313" key="4">
    <source>
        <dbReference type="Proteomes" id="UP001230426"/>
    </source>
</evidence>
<dbReference type="Gene3D" id="1.10.150.900">
    <property type="match status" value="1"/>
</dbReference>
<sequence>MSSAGQPASGISRRAMLKAGGAVVGGYVGGTADATAARAHAAVEPPSPAPAARVTVSGTDPVALAAEMIKFDTSHAGRSGSDTGGGAVTLAHARMLEGLWRSAGVPTELVPTPKADNVHLIARVTGRGDRPPLLFMAHSDVVTVERSRWSRDPYGGAVEDGWLYGRGAVDMKGASAAFMAALLRHVREGAEFDRDIIFLSDCDEEGGPYGAQWLVDNHYDKVTAGVAVTEGGWVLNQSDGTTPMLASLSCRDRVSLLLELTATGVTTHSSHPDDGPAVGRLGGALARLARHRPAIGLSDLVREYFTVLARSTRDQEFSRAITRLLAAGTQQERDAAGARVIELSDYPWVHTPMLRATLSFLGQQAGYYTSIVPSTARADVRVGFVPDGEDPARVVAEIRRLVAEWSVTVRVVGRPDETEEQILARVRKTLSRPTSPVTTDVYDMWKRAARETYPGIGVVPSQFEANTSAGPWRDKGIPVYGLYPYAVDGDTVTRMHGDDERVRVTALRTGTDMVYRMLAGMRTG</sequence>
<dbReference type="Pfam" id="PF01546">
    <property type="entry name" value="Peptidase_M20"/>
    <property type="match status" value="1"/>
</dbReference>
<gene>
    <name evidence="3" type="ORF">J2S55_006941</name>
</gene>
<organism evidence="3 4">
    <name type="scientific">Streptosporangium brasiliense</name>
    <dbReference type="NCBI Taxonomy" id="47480"/>
    <lineage>
        <taxon>Bacteria</taxon>
        <taxon>Bacillati</taxon>
        <taxon>Actinomycetota</taxon>
        <taxon>Actinomycetes</taxon>
        <taxon>Streptosporangiales</taxon>
        <taxon>Streptosporangiaceae</taxon>
        <taxon>Streptosporangium</taxon>
    </lineage>
</organism>
<dbReference type="EMBL" id="JAUSRB010000002">
    <property type="protein sequence ID" value="MDP9867675.1"/>
    <property type="molecule type" value="Genomic_DNA"/>
</dbReference>
<dbReference type="Proteomes" id="UP001230426">
    <property type="component" value="Unassembled WGS sequence"/>
</dbReference>
<dbReference type="InterPro" id="IPR001261">
    <property type="entry name" value="ArgE/DapE_CS"/>
</dbReference>
<proteinExistence type="predicted"/>
<keyword evidence="1" id="KW-0378">Hydrolase</keyword>
<dbReference type="PROSITE" id="PS00758">
    <property type="entry name" value="ARGE_DAPE_CPG2_1"/>
    <property type="match status" value="1"/>
</dbReference>
<name>A0ABT9REJ0_9ACTN</name>
<protein>
    <submittedName>
        <fullName evidence="3">Acetylornithine deacetylase/succinyl-diaminopimelate desuccinylase-like protein</fullName>
    </submittedName>
</protein>
<evidence type="ECO:0000313" key="3">
    <source>
        <dbReference type="EMBL" id="MDP9867675.1"/>
    </source>
</evidence>
<dbReference type="SUPFAM" id="SSF53187">
    <property type="entry name" value="Zn-dependent exopeptidases"/>
    <property type="match status" value="1"/>
</dbReference>
<dbReference type="Gene3D" id="3.40.630.10">
    <property type="entry name" value="Zn peptidases"/>
    <property type="match status" value="1"/>
</dbReference>
<dbReference type="RefSeq" id="WP_306869567.1">
    <property type="nucleotide sequence ID" value="NZ_JAUSRB010000002.1"/>
</dbReference>
<dbReference type="Gene3D" id="3.30.70.360">
    <property type="match status" value="1"/>
</dbReference>
<dbReference type="PROSITE" id="PS51318">
    <property type="entry name" value="TAT"/>
    <property type="match status" value="1"/>
</dbReference>
<dbReference type="InterPro" id="IPR002933">
    <property type="entry name" value="Peptidase_M20"/>
</dbReference>
<evidence type="ECO:0000256" key="1">
    <source>
        <dbReference type="ARBA" id="ARBA00022801"/>
    </source>
</evidence>
<dbReference type="InterPro" id="IPR006311">
    <property type="entry name" value="TAT_signal"/>
</dbReference>
<accession>A0ABT9REJ0</accession>
<dbReference type="PANTHER" id="PTHR43808">
    <property type="entry name" value="ACETYLORNITHINE DEACETYLASE"/>
    <property type="match status" value="1"/>
</dbReference>
<reference evidence="3 4" key="1">
    <citation type="submission" date="2023-07" db="EMBL/GenBank/DDBJ databases">
        <title>Sequencing the genomes of 1000 actinobacteria strains.</title>
        <authorList>
            <person name="Klenk H.-P."/>
        </authorList>
    </citation>
    <scope>NUCLEOTIDE SEQUENCE [LARGE SCALE GENOMIC DNA]</scope>
    <source>
        <strain evidence="3 4">DSM 44109</strain>
    </source>
</reference>
<evidence type="ECO:0000256" key="2">
    <source>
        <dbReference type="ARBA" id="ARBA00022833"/>
    </source>
</evidence>
<dbReference type="PANTHER" id="PTHR43808:SF8">
    <property type="entry name" value="PEPTIDASE M20 DIMERISATION DOMAIN-CONTAINING PROTEIN"/>
    <property type="match status" value="1"/>
</dbReference>
<keyword evidence="2" id="KW-0862">Zinc</keyword>
<comment type="caution">
    <text evidence="3">The sequence shown here is derived from an EMBL/GenBank/DDBJ whole genome shotgun (WGS) entry which is preliminary data.</text>
</comment>
<keyword evidence="4" id="KW-1185">Reference proteome</keyword>